<evidence type="ECO:0000313" key="3">
    <source>
        <dbReference type="Proteomes" id="UP000280344"/>
    </source>
</evidence>
<organism evidence="2 3">
    <name type="scientific">Flaviflexus ciconiae</name>
    <dbReference type="NCBI Taxonomy" id="2496867"/>
    <lineage>
        <taxon>Bacteria</taxon>
        <taxon>Bacillati</taxon>
        <taxon>Actinomycetota</taxon>
        <taxon>Actinomycetes</taxon>
        <taxon>Actinomycetales</taxon>
        <taxon>Actinomycetaceae</taxon>
        <taxon>Flaviflexus</taxon>
    </lineage>
</organism>
<dbReference type="KEGG" id="flh:EJ997_04200"/>
<evidence type="ECO:0000259" key="1">
    <source>
        <dbReference type="Pfam" id="PF04073"/>
    </source>
</evidence>
<evidence type="ECO:0000313" key="2">
    <source>
        <dbReference type="EMBL" id="AZQ76662.1"/>
    </source>
</evidence>
<dbReference type="Proteomes" id="UP000280344">
    <property type="component" value="Chromosome"/>
</dbReference>
<dbReference type="AlphaFoldDB" id="A0A3Q9G739"/>
<keyword evidence="3" id="KW-1185">Reference proteome</keyword>
<proteinExistence type="predicted"/>
<name>A0A3Q9G739_9ACTO</name>
<dbReference type="OrthoDB" id="9796920at2"/>
<reference evidence="2 3" key="1">
    <citation type="submission" date="2018-12" db="EMBL/GenBank/DDBJ databases">
        <title>Complete genome sequence of Flaviflexus sp. H23T48.</title>
        <authorList>
            <person name="Bae J.-W."/>
            <person name="Lee J.-Y."/>
        </authorList>
    </citation>
    <scope>NUCLEOTIDE SEQUENCE [LARGE SCALE GENOMIC DNA]</scope>
    <source>
        <strain evidence="2 3">H23T48</strain>
    </source>
</reference>
<dbReference type="InterPro" id="IPR036754">
    <property type="entry name" value="YbaK/aa-tRNA-synt-asso_dom_sf"/>
</dbReference>
<dbReference type="Pfam" id="PF04073">
    <property type="entry name" value="tRNA_edit"/>
    <property type="match status" value="1"/>
</dbReference>
<protein>
    <recommendedName>
        <fullName evidence="1">YbaK/aminoacyl-tRNA synthetase-associated domain-containing protein</fullName>
    </recommendedName>
</protein>
<feature type="domain" description="YbaK/aminoacyl-tRNA synthetase-associated" evidence="1">
    <location>
        <begin position="43"/>
        <end position="152"/>
    </location>
</feature>
<dbReference type="EMBL" id="CP034593">
    <property type="protein sequence ID" value="AZQ76662.1"/>
    <property type="molecule type" value="Genomic_DNA"/>
</dbReference>
<dbReference type="Gene3D" id="3.90.960.10">
    <property type="entry name" value="YbaK/aminoacyl-tRNA synthetase-associated domain"/>
    <property type="match status" value="1"/>
</dbReference>
<gene>
    <name evidence="2" type="ORF">EJ997_04200</name>
</gene>
<accession>A0A3Q9G739</accession>
<dbReference type="GO" id="GO:0002161">
    <property type="term" value="F:aminoacyl-tRNA deacylase activity"/>
    <property type="evidence" value="ECO:0007669"/>
    <property type="project" value="InterPro"/>
</dbReference>
<sequence>MTAWKPVLDNLNLVAKPVAEALRAFTAQHPEEAKQILVAEIDPEHADTEAMTSLWGTDLFDSVNCVVVSGKRSGVEKVAACCIRATTRADVNHAVKKKLDVRKCSFMPMDEAVERTDMAHGGITPIGLGQWPIWLDTRVLGATAIIGSGLRSSKISLPGSVLALFPNTEVVEGLAVKA</sequence>
<dbReference type="InterPro" id="IPR007214">
    <property type="entry name" value="YbaK/aa-tRNA-synth-assoc-dom"/>
</dbReference>
<dbReference type="RefSeq" id="WP_126703470.1">
    <property type="nucleotide sequence ID" value="NZ_CP034593.1"/>
</dbReference>
<dbReference type="SUPFAM" id="SSF55826">
    <property type="entry name" value="YbaK/ProRS associated domain"/>
    <property type="match status" value="1"/>
</dbReference>